<feature type="short sequence motif" description="DGA/G" evidence="2">
    <location>
        <begin position="345"/>
        <end position="347"/>
    </location>
</feature>
<gene>
    <name evidence="4" type="ORF">AB6713_14460</name>
</gene>
<accession>A0ABV4HWR7</accession>
<dbReference type="NCBIfam" id="NF041079">
    <property type="entry name" value="CBASS_lipase"/>
    <property type="match status" value="1"/>
</dbReference>
<dbReference type="Proteomes" id="UP001566331">
    <property type="component" value="Unassembled WGS sequence"/>
</dbReference>
<feature type="active site" description="Nucleophile" evidence="2">
    <location>
        <position position="210"/>
    </location>
</feature>
<dbReference type="InterPro" id="IPR058588">
    <property type="entry name" value="E2-CBASS"/>
</dbReference>
<keyword evidence="2" id="KW-0442">Lipid degradation</keyword>
<organism evidence="4 5">
    <name type="scientific">Luteimonas salinilitoris</name>
    <dbReference type="NCBI Taxonomy" id="3237697"/>
    <lineage>
        <taxon>Bacteria</taxon>
        <taxon>Pseudomonadati</taxon>
        <taxon>Pseudomonadota</taxon>
        <taxon>Gammaproteobacteria</taxon>
        <taxon>Lysobacterales</taxon>
        <taxon>Lysobacteraceae</taxon>
        <taxon>Luteimonas</taxon>
    </lineage>
</organism>
<protein>
    <submittedName>
        <fullName evidence="4">CBASS cGAMP-activated phospholipase</fullName>
    </submittedName>
</protein>
<proteinExistence type="predicted"/>
<evidence type="ECO:0000313" key="4">
    <source>
        <dbReference type="EMBL" id="MEZ0475805.1"/>
    </source>
</evidence>
<dbReference type="Pfam" id="PF26395">
    <property type="entry name" value="E2-CBASS"/>
    <property type="match status" value="1"/>
</dbReference>
<dbReference type="Pfam" id="PF01734">
    <property type="entry name" value="Patatin"/>
    <property type="match status" value="1"/>
</dbReference>
<dbReference type="RefSeq" id="WP_370565344.1">
    <property type="nucleotide sequence ID" value="NZ_JBFWIB010000015.1"/>
</dbReference>
<sequence>MYPAFEVIFNGGWHVIWEGPLRPLSQTYVVRVEVVEFRTIGDLRVVGTLGANVTLISPELELSTDKAPGEDTPHLYWNERNPRKSRLCLFDPATAEWARDKAIAETIIPWAIDWLASYEGWRATGGVDRGRPTPGDSEVSDQLIEPRSKGALTHRRVQQPWPKEREFKILSIDGGGIKGIFPAMLLAEIEERYLGGGTVAEHFDLITGTSTGGIIALGLSIGMPARAIAGLYTEHGGEIFPAARFGWVGRKWQWCRGLARYRYDRAVLAELLSNTFGDRKFGDARSRLCIPSCDGRFGDVYVFKTPHHPDFKKDNHELMTMVAMATAAAPTYFQPLDSGGYRFVDGGLWANNPIMVGAVDALSCFDLDRHQVRVLSLGCGDEPYSVSDHMMKWGGLLSWKKAINGSIAFQSQNALGQVSLLLGAERVFRVIPELVMPPIELDDWHRAKSELPGAALSSFQVHGEAIRELFLSQR</sequence>
<dbReference type="PANTHER" id="PTHR24138:SF12">
    <property type="entry name" value="PATATIN FAMILY PROTEIN"/>
    <property type="match status" value="1"/>
</dbReference>
<dbReference type="EMBL" id="JBFWIC010000022">
    <property type="protein sequence ID" value="MEZ0475805.1"/>
    <property type="molecule type" value="Genomic_DNA"/>
</dbReference>
<feature type="short sequence motif" description="GXGXXG" evidence="2">
    <location>
        <begin position="174"/>
        <end position="179"/>
    </location>
</feature>
<dbReference type="InterPro" id="IPR016035">
    <property type="entry name" value="Acyl_Trfase/lysoPLipase"/>
</dbReference>
<dbReference type="InterPro" id="IPR047156">
    <property type="entry name" value="Teg/CotR/CapV-like"/>
</dbReference>
<dbReference type="Gene3D" id="3.40.1090.10">
    <property type="entry name" value="Cytosolic phospholipase A2 catalytic domain"/>
    <property type="match status" value="1"/>
</dbReference>
<evidence type="ECO:0000256" key="1">
    <source>
        <dbReference type="ARBA" id="ARBA00023098"/>
    </source>
</evidence>
<feature type="domain" description="PNPLA" evidence="3">
    <location>
        <begin position="170"/>
        <end position="358"/>
    </location>
</feature>
<dbReference type="SUPFAM" id="SSF52151">
    <property type="entry name" value="FabD/lysophospholipase-like"/>
    <property type="match status" value="1"/>
</dbReference>
<feature type="active site" description="Proton acceptor" evidence="2">
    <location>
        <position position="345"/>
    </location>
</feature>
<keyword evidence="5" id="KW-1185">Reference proteome</keyword>
<dbReference type="InterPro" id="IPR002641">
    <property type="entry name" value="PNPLA_dom"/>
</dbReference>
<evidence type="ECO:0000259" key="3">
    <source>
        <dbReference type="PROSITE" id="PS51635"/>
    </source>
</evidence>
<evidence type="ECO:0000256" key="2">
    <source>
        <dbReference type="PROSITE-ProRule" id="PRU01161"/>
    </source>
</evidence>
<feature type="short sequence motif" description="GXSXG" evidence="2">
    <location>
        <begin position="208"/>
        <end position="212"/>
    </location>
</feature>
<name>A0ABV4HWR7_9GAMM</name>
<keyword evidence="1 2" id="KW-0443">Lipid metabolism</keyword>
<reference evidence="4 5" key="1">
    <citation type="submission" date="2024-07" db="EMBL/GenBank/DDBJ databases">
        <title>Luteimonas salilacus sp. nov., isolated from the shore soil of Salt Lake in Tibet of China.</title>
        <authorList>
            <person name="Zhang X."/>
            <person name="Li A."/>
        </authorList>
    </citation>
    <scope>NUCLEOTIDE SEQUENCE [LARGE SCALE GENOMIC DNA]</scope>
    <source>
        <strain evidence="4 5">B3-2-R+30</strain>
    </source>
</reference>
<keyword evidence="2" id="KW-0378">Hydrolase</keyword>
<comment type="caution">
    <text evidence="4">The sequence shown here is derived from an EMBL/GenBank/DDBJ whole genome shotgun (WGS) entry which is preliminary data.</text>
</comment>
<dbReference type="CDD" id="cd07199">
    <property type="entry name" value="Pat17_PNPLA8_PNPLA9_like"/>
    <property type="match status" value="1"/>
</dbReference>
<dbReference type="PROSITE" id="PS51635">
    <property type="entry name" value="PNPLA"/>
    <property type="match status" value="1"/>
</dbReference>
<dbReference type="PANTHER" id="PTHR24138">
    <property type="entry name" value="INTRACELLLAR PHOSPHOLIPASE A FAMILY"/>
    <property type="match status" value="1"/>
</dbReference>
<evidence type="ECO:0000313" key="5">
    <source>
        <dbReference type="Proteomes" id="UP001566331"/>
    </source>
</evidence>